<evidence type="ECO:0000313" key="2">
    <source>
        <dbReference type="EMBL" id="CAG8495403.1"/>
    </source>
</evidence>
<name>A0A9N8WQP8_9GLOM</name>
<evidence type="ECO:0000259" key="1">
    <source>
        <dbReference type="Pfam" id="PF03184"/>
    </source>
</evidence>
<dbReference type="GO" id="GO:0003676">
    <property type="term" value="F:nucleic acid binding"/>
    <property type="evidence" value="ECO:0007669"/>
    <property type="project" value="InterPro"/>
</dbReference>
<comment type="caution">
    <text evidence="2">The sequence shown here is derived from an EMBL/GenBank/DDBJ whole genome shotgun (WGS) entry which is preliminary data.</text>
</comment>
<reference evidence="2" key="1">
    <citation type="submission" date="2021-06" db="EMBL/GenBank/DDBJ databases">
        <authorList>
            <person name="Kallberg Y."/>
            <person name="Tangrot J."/>
            <person name="Rosling A."/>
        </authorList>
    </citation>
    <scope>NUCLEOTIDE SEQUENCE</scope>
    <source>
        <strain evidence="2">AZ414A</strain>
    </source>
</reference>
<keyword evidence="3" id="KW-1185">Reference proteome</keyword>
<protein>
    <submittedName>
        <fullName evidence="2">10033_t:CDS:1</fullName>
    </submittedName>
</protein>
<gene>
    <name evidence="2" type="ORF">DEBURN_LOCUS4393</name>
</gene>
<accession>A0A9N8WQP8</accession>
<dbReference type="EMBL" id="CAJVPK010000331">
    <property type="protein sequence ID" value="CAG8495403.1"/>
    <property type="molecule type" value="Genomic_DNA"/>
</dbReference>
<dbReference type="InterPro" id="IPR046341">
    <property type="entry name" value="SET_dom_sf"/>
</dbReference>
<dbReference type="InterPro" id="IPR004875">
    <property type="entry name" value="DDE_SF_endonuclease_dom"/>
</dbReference>
<sequence>MLSLLSKLMHSLDFRELQSKVNDYWLTIDLNSNEAWVTRKRKRTPNPGICQNFLNINNFKASEVGLSNFRKRASLKQFVHYGEANNAPLEKLPEYREELKTLFWKIEPSRSLARETIIGKKKSTIKIKLLVIHYYKPRPLEGIKKEDLPVNYYWNNNAWMTTEIWNNFLINLNQQISITVTGSLVSDDTTVDYDESIEIQPFIWDDLAFEQAQILANKKENNDDDEIEWENLEYEFPEMASFVTGPLAQLVDTWEIDSEAFKSVKNDNKIYTLGICGSHFTFDQIELHSSNLKIYNALKKVREKPSLFNDKHDDNVTQALELLGQFILNTASHIKNPPSLLFIKTALRLGQVNIKSQHEICQNKEALEKPNSLAEYQAAFPRCILNLFNGLITKLQKRKHDIVNKKRRQRGLEMKAFDEAHFIKNQYYKHETVFNKLMEQFSNNWDIDDIYDEFVKDTSSTKRIRGSTINKAKEILSRLLTHKSFIEDDQLLYKVLHELQDIESGWDKDRISSVAGWRLFFREHAKKNKFLGEYIGEIISQAEADRRLNL</sequence>
<proteinExistence type="predicted"/>
<dbReference type="OrthoDB" id="2448759at2759"/>
<dbReference type="Gene3D" id="2.170.270.10">
    <property type="entry name" value="SET domain"/>
    <property type="match status" value="1"/>
</dbReference>
<dbReference type="Pfam" id="PF03184">
    <property type="entry name" value="DDE_1"/>
    <property type="match status" value="1"/>
</dbReference>
<dbReference type="AlphaFoldDB" id="A0A9N8WQP8"/>
<dbReference type="Proteomes" id="UP000789706">
    <property type="component" value="Unassembled WGS sequence"/>
</dbReference>
<organism evidence="2 3">
    <name type="scientific">Diversispora eburnea</name>
    <dbReference type="NCBI Taxonomy" id="1213867"/>
    <lineage>
        <taxon>Eukaryota</taxon>
        <taxon>Fungi</taxon>
        <taxon>Fungi incertae sedis</taxon>
        <taxon>Mucoromycota</taxon>
        <taxon>Glomeromycotina</taxon>
        <taxon>Glomeromycetes</taxon>
        <taxon>Diversisporales</taxon>
        <taxon>Diversisporaceae</taxon>
        <taxon>Diversispora</taxon>
    </lineage>
</organism>
<feature type="domain" description="DDE-1" evidence="1">
    <location>
        <begin position="124"/>
        <end position="171"/>
    </location>
</feature>
<dbReference type="SUPFAM" id="SSF82199">
    <property type="entry name" value="SET domain"/>
    <property type="match status" value="1"/>
</dbReference>
<evidence type="ECO:0000313" key="3">
    <source>
        <dbReference type="Proteomes" id="UP000789706"/>
    </source>
</evidence>